<feature type="domain" description="N-acetylmuramoyl-L-alanine amidase" evidence="3">
    <location>
        <begin position="701"/>
        <end position="842"/>
    </location>
</feature>
<keyword evidence="1 2" id="KW-0732">Signal</keyword>
<dbReference type="Gene3D" id="3.40.80.10">
    <property type="entry name" value="Peptidoglycan recognition protein-like"/>
    <property type="match status" value="1"/>
</dbReference>
<dbReference type="SMART" id="SM00644">
    <property type="entry name" value="Ami_2"/>
    <property type="match status" value="1"/>
</dbReference>
<gene>
    <name evidence="4" type="ORF">DB325_04730</name>
</gene>
<dbReference type="GO" id="GO:0008745">
    <property type="term" value="F:N-acetylmuramoyl-L-alanine amidase activity"/>
    <property type="evidence" value="ECO:0007669"/>
    <property type="project" value="InterPro"/>
</dbReference>
<accession>A0A2T5Q3W5</accession>
<proteinExistence type="predicted"/>
<evidence type="ECO:0000313" key="5">
    <source>
        <dbReference type="Proteomes" id="UP000244083"/>
    </source>
</evidence>
<dbReference type="SUPFAM" id="SSF55846">
    <property type="entry name" value="N-acetylmuramoyl-L-alanine amidase-like"/>
    <property type="match status" value="1"/>
</dbReference>
<evidence type="ECO:0000259" key="3">
    <source>
        <dbReference type="SMART" id="SM00644"/>
    </source>
</evidence>
<dbReference type="InterPro" id="IPR036505">
    <property type="entry name" value="Amidase/PGRP_sf"/>
</dbReference>
<dbReference type="NCBIfam" id="TIGR03715">
    <property type="entry name" value="KxYKxGKxW"/>
    <property type="match status" value="1"/>
</dbReference>
<organism evidence="4 5">
    <name type="scientific">Limosilactobacillus reuteri</name>
    <name type="common">Lactobacillus reuteri</name>
    <dbReference type="NCBI Taxonomy" id="1598"/>
    <lineage>
        <taxon>Bacteria</taxon>
        <taxon>Bacillati</taxon>
        <taxon>Bacillota</taxon>
        <taxon>Bacilli</taxon>
        <taxon>Lactobacillales</taxon>
        <taxon>Lactobacillaceae</taxon>
        <taxon>Limosilactobacillus</taxon>
    </lineage>
</organism>
<dbReference type="EMBL" id="QAZN01000006">
    <property type="protein sequence ID" value="PTV04107.1"/>
    <property type="molecule type" value="Genomic_DNA"/>
</dbReference>
<feature type="chain" id="PRO_5015486871" evidence="2">
    <location>
        <begin position="40"/>
        <end position="873"/>
    </location>
</feature>
<protein>
    <submittedName>
        <fullName evidence="4">N-acetylmuramoyl-L-alanine amidase</fullName>
    </submittedName>
</protein>
<sequence>MEIKKHYKLYKDGKNWCAMALAVAAVSAGLVLGNTNVKADTPTDNVPVVKTTNPTTGDANAELASQEKAAQAKDNGNYGYLDAAQVVNNNDLHVSGWQATNQAAGKDNRYLVAYDSTTNTELGRTSVTENVARPDVAKAYPDVVNAKDSGYQATINNLDWSKVKSVDDQIHIVSRYSDAANGEGNHVDNWSQPINLDKGNYAYLDNFGVKDNQLQVSGWNATNKALGKANHYVILYDRTAGHEITRVKVAPTVRPDVAKAYSQVINAKDSGFNTAFSLAGIDLNHELQIISRYSDAANGEGNYVSYWYAPQKFAPANTSNQGSLDSFNLSNGQLIVSGWHATDYSQVENNHYLILFDNTNKTQVKSIKVTNVARPDVAKAYPTVATAGQSGFNANFGPVNLTPGHSYSLVSRYSTLDGGNGDNGQSKTTDYWFNPVTLDQQATYVDSFTKTDNGYNVKGWMVSDQSINKPNAYLILLNDGQEIARTKVELTDRPDVAKVYPSIYNSQKSGFNGEFKVDSAKANGTLKVIMRFAGDDANKNFSDQYSQDYPTNAGNFDNIHVTASQVSLSGWHASTQAGNKPYEWLIVLDNNGQELYRQEITDKGLGRNDVQNVYPYIEGANKSGFQVTMNIPTKMQGHLVRFIHRLTDDKDGNGNFIDLSSNPVLVNLQYNLNANGINRYILNNHINHATITVNHVIPSDTTDVYSETEDGKPNMVVVHETANPNDSIWGEINYEKANYNKAFVHAFVDGNQIIEISPTDHEAWGAAYPANGRAVQFEQVEVYGANNFARELVNAAYYTAYKMNEYGMIPSLAQANGTGTLWSHHNVTQYIANGKTDHTDPDGYWANRASRYFGTSYTMKDFFELVKYEYSHL</sequence>
<dbReference type="Pfam" id="PF19258">
    <property type="entry name" value="KxYKxGKxW_sig"/>
    <property type="match status" value="1"/>
</dbReference>
<dbReference type="Pfam" id="PF01510">
    <property type="entry name" value="Amidase_2"/>
    <property type="match status" value="1"/>
</dbReference>
<dbReference type="RefSeq" id="WP_107721373.1">
    <property type="nucleotide sequence ID" value="NZ_QAZN01000006.1"/>
</dbReference>
<reference evidence="5" key="1">
    <citation type="submission" date="2018-04" db="EMBL/GenBank/DDBJ databases">
        <title>Draft Genome Sequences of 10 Lactobacillus Species from 22 Commercial Probiotic Products.</title>
        <authorList>
            <person name="Gangiredla J."/>
            <person name="Barnaba T.J."/>
            <person name="Mammel M.K."/>
            <person name="Lacher D.W."/>
            <person name="Elkins C.A."/>
            <person name="Lampel K.A."/>
            <person name="Whitehouse C.A."/>
            <person name="Tartera C."/>
        </authorList>
    </citation>
    <scope>NUCLEOTIDE SEQUENCE [LARGE SCALE GENOMIC DNA]</scope>
    <source>
        <strain evidence="5">DS12_10</strain>
    </source>
</reference>
<evidence type="ECO:0000313" key="4">
    <source>
        <dbReference type="EMBL" id="PTV04107.1"/>
    </source>
</evidence>
<comment type="caution">
    <text evidence="4">The sequence shown here is derived from an EMBL/GenBank/DDBJ whole genome shotgun (WGS) entry which is preliminary data.</text>
</comment>
<dbReference type="GO" id="GO:0009253">
    <property type="term" value="P:peptidoglycan catabolic process"/>
    <property type="evidence" value="ECO:0007669"/>
    <property type="project" value="InterPro"/>
</dbReference>
<dbReference type="CDD" id="cd06583">
    <property type="entry name" value="PGRP"/>
    <property type="match status" value="1"/>
</dbReference>
<dbReference type="AlphaFoldDB" id="A0A2T5Q3W5"/>
<dbReference type="InterPro" id="IPR022263">
    <property type="entry name" value="KxYKxGKxW"/>
</dbReference>
<feature type="signal peptide" evidence="2">
    <location>
        <begin position="1"/>
        <end position="39"/>
    </location>
</feature>
<evidence type="ECO:0000256" key="1">
    <source>
        <dbReference type="ARBA" id="ARBA00022729"/>
    </source>
</evidence>
<dbReference type="InterPro" id="IPR002502">
    <property type="entry name" value="Amidase_domain"/>
</dbReference>
<name>A0A2T5Q3W5_LIMRT</name>
<dbReference type="Proteomes" id="UP000244083">
    <property type="component" value="Unassembled WGS sequence"/>
</dbReference>
<evidence type="ECO:0000256" key="2">
    <source>
        <dbReference type="SAM" id="SignalP"/>
    </source>
</evidence>